<feature type="signal peptide" evidence="2">
    <location>
        <begin position="1"/>
        <end position="20"/>
    </location>
</feature>
<protein>
    <submittedName>
        <fullName evidence="3">Uncharacterized protein</fullName>
    </submittedName>
</protein>
<name>A0A6A5ZT20_9PLEO</name>
<sequence>MRFSLLFGLAALGGQLGVHARALSDQSNHIDDVTLDKRAGGGPPGGVPRPPKPPTTSPGRPGNGVTISPKGAKFVDSWEVRSGQDTADVIQVSGCKAKRELPLEVGLTQHLAKRAPDGLTGPEWQRVFAAIEKAIPSTFTGKITIYFAGGISGEALGARLTAADGDYLIKGGLYPDQTEVNTLEDAISDALNDPEIADLAAKLGPDYMNDEVGKLIEGPGRVYVEDNSHDSAYSGTKFEAFHMVYDMQLFMKVTRMTESAARGEGILPNDVADARAFLPRAIAQNGGALTVSDLKTLGERIGLTADEAQKEFSNSIKYVDPQMSAFGDDVKNWVKEAGC</sequence>
<evidence type="ECO:0000313" key="4">
    <source>
        <dbReference type="Proteomes" id="UP000799770"/>
    </source>
</evidence>
<dbReference type="OrthoDB" id="10582878at2759"/>
<accession>A0A6A5ZT20</accession>
<feature type="chain" id="PRO_5025421504" evidence="2">
    <location>
        <begin position="21"/>
        <end position="339"/>
    </location>
</feature>
<feature type="compositionally biased region" description="Pro residues" evidence="1">
    <location>
        <begin position="45"/>
        <end position="56"/>
    </location>
</feature>
<dbReference type="EMBL" id="ML977311">
    <property type="protein sequence ID" value="KAF2121987.1"/>
    <property type="molecule type" value="Genomic_DNA"/>
</dbReference>
<keyword evidence="2" id="KW-0732">Signal</keyword>
<dbReference type="Proteomes" id="UP000799770">
    <property type="component" value="Unassembled WGS sequence"/>
</dbReference>
<keyword evidence="4" id="KW-1185">Reference proteome</keyword>
<gene>
    <name evidence="3" type="ORF">BDV96DRAFT_640056</name>
</gene>
<dbReference type="AlphaFoldDB" id="A0A6A5ZT20"/>
<evidence type="ECO:0000256" key="1">
    <source>
        <dbReference type="SAM" id="MobiDB-lite"/>
    </source>
</evidence>
<reference evidence="3" key="1">
    <citation type="journal article" date="2020" name="Stud. Mycol.">
        <title>101 Dothideomycetes genomes: a test case for predicting lifestyles and emergence of pathogens.</title>
        <authorList>
            <person name="Haridas S."/>
            <person name="Albert R."/>
            <person name="Binder M."/>
            <person name="Bloem J."/>
            <person name="Labutti K."/>
            <person name="Salamov A."/>
            <person name="Andreopoulos B."/>
            <person name="Baker S."/>
            <person name="Barry K."/>
            <person name="Bills G."/>
            <person name="Bluhm B."/>
            <person name="Cannon C."/>
            <person name="Castanera R."/>
            <person name="Culley D."/>
            <person name="Daum C."/>
            <person name="Ezra D."/>
            <person name="Gonzalez J."/>
            <person name="Henrissat B."/>
            <person name="Kuo A."/>
            <person name="Liang C."/>
            <person name="Lipzen A."/>
            <person name="Lutzoni F."/>
            <person name="Magnuson J."/>
            <person name="Mondo S."/>
            <person name="Nolan M."/>
            <person name="Ohm R."/>
            <person name="Pangilinan J."/>
            <person name="Park H.-J."/>
            <person name="Ramirez L."/>
            <person name="Alfaro M."/>
            <person name="Sun H."/>
            <person name="Tritt A."/>
            <person name="Yoshinaga Y."/>
            <person name="Zwiers L.-H."/>
            <person name="Turgeon B."/>
            <person name="Goodwin S."/>
            <person name="Spatafora J."/>
            <person name="Crous P."/>
            <person name="Grigoriev I."/>
        </authorList>
    </citation>
    <scope>NUCLEOTIDE SEQUENCE</scope>
    <source>
        <strain evidence="3">CBS 627.86</strain>
    </source>
</reference>
<proteinExistence type="predicted"/>
<feature type="region of interest" description="Disordered" evidence="1">
    <location>
        <begin position="33"/>
        <end position="68"/>
    </location>
</feature>
<organism evidence="3 4">
    <name type="scientific">Lophiotrema nucula</name>
    <dbReference type="NCBI Taxonomy" id="690887"/>
    <lineage>
        <taxon>Eukaryota</taxon>
        <taxon>Fungi</taxon>
        <taxon>Dikarya</taxon>
        <taxon>Ascomycota</taxon>
        <taxon>Pezizomycotina</taxon>
        <taxon>Dothideomycetes</taxon>
        <taxon>Pleosporomycetidae</taxon>
        <taxon>Pleosporales</taxon>
        <taxon>Lophiotremataceae</taxon>
        <taxon>Lophiotrema</taxon>
    </lineage>
</organism>
<evidence type="ECO:0000313" key="3">
    <source>
        <dbReference type="EMBL" id="KAF2121987.1"/>
    </source>
</evidence>
<evidence type="ECO:0000256" key="2">
    <source>
        <dbReference type="SAM" id="SignalP"/>
    </source>
</evidence>